<evidence type="ECO:0000313" key="2">
    <source>
        <dbReference type="EMBL" id="CAB9519521.1"/>
    </source>
</evidence>
<name>A0A9N8HMS4_9STRA</name>
<evidence type="ECO:0000256" key="1">
    <source>
        <dbReference type="SAM" id="MobiDB-lite"/>
    </source>
</evidence>
<feature type="compositionally biased region" description="Polar residues" evidence="1">
    <location>
        <begin position="163"/>
        <end position="183"/>
    </location>
</feature>
<keyword evidence="3" id="KW-1185">Reference proteome</keyword>
<evidence type="ECO:0000313" key="3">
    <source>
        <dbReference type="Proteomes" id="UP001153069"/>
    </source>
</evidence>
<dbReference type="AlphaFoldDB" id="A0A9N8HMS4"/>
<reference evidence="2" key="1">
    <citation type="submission" date="2020-06" db="EMBL/GenBank/DDBJ databases">
        <authorList>
            <consortium name="Plant Systems Biology data submission"/>
        </authorList>
    </citation>
    <scope>NUCLEOTIDE SEQUENCE</scope>
    <source>
        <strain evidence="2">D6</strain>
    </source>
</reference>
<organism evidence="2 3">
    <name type="scientific">Seminavis robusta</name>
    <dbReference type="NCBI Taxonomy" id="568900"/>
    <lineage>
        <taxon>Eukaryota</taxon>
        <taxon>Sar</taxon>
        <taxon>Stramenopiles</taxon>
        <taxon>Ochrophyta</taxon>
        <taxon>Bacillariophyta</taxon>
        <taxon>Bacillariophyceae</taxon>
        <taxon>Bacillariophycidae</taxon>
        <taxon>Naviculales</taxon>
        <taxon>Naviculaceae</taxon>
        <taxon>Seminavis</taxon>
    </lineage>
</organism>
<feature type="region of interest" description="Disordered" evidence="1">
    <location>
        <begin position="95"/>
        <end position="183"/>
    </location>
</feature>
<comment type="caution">
    <text evidence="2">The sequence shown here is derived from an EMBL/GenBank/DDBJ whole genome shotgun (WGS) entry which is preliminary data.</text>
</comment>
<gene>
    <name evidence="2" type="ORF">SEMRO_1023_G232520.1</name>
</gene>
<protein>
    <submittedName>
        <fullName evidence="2">Uncharacterized protein</fullName>
    </submittedName>
</protein>
<sequence>MSIRVPGQIVVRRDSAYWREDGESVITVFDDDFSIFSADVDDSRWEPNENVVSDSIVDDNSPKFPQRRQSVVLAAAPIMDLPRLPRRRLTIKYTSSGSSTVVEEESAKKNALPPMARRTLPLRARGLAPPKFPSRKRSMDSSPPPSPSQAACGRQYNRKCIPSATTTPPKQNQQLNTKSAMAA</sequence>
<dbReference type="EMBL" id="CAICTM010001021">
    <property type="protein sequence ID" value="CAB9519521.1"/>
    <property type="molecule type" value="Genomic_DNA"/>
</dbReference>
<proteinExistence type="predicted"/>
<dbReference type="Proteomes" id="UP001153069">
    <property type="component" value="Unassembled WGS sequence"/>
</dbReference>
<accession>A0A9N8HMS4</accession>